<keyword evidence="1" id="KW-0812">Transmembrane</keyword>
<keyword evidence="1" id="KW-0472">Membrane</keyword>
<evidence type="ECO:0000313" key="2">
    <source>
        <dbReference type="EMBL" id="QQS82683.1"/>
    </source>
</evidence>
<accession>A0A143PAH0</accession>
<feature type="transmembrane region" description="Helical" evidence="1">
    <location>
        <begin position="69"/>
        <end position="93"/>
    </location>
</feature>
<reference evidence="3 4" key="1">
    <citation type="submission" date="2018-11" db="EMBL/GenBank/DDBJ databases">
        <title>Genomic profiling of Staphylococcus species from a Poultry farm system in KwaZulu-Natal, South Africa.</title>
        <authorList>
            <person name="Amoako D.G."/>
            <person name="Somboro A.M."/>
            <person name="Abia A.L.K."/>
            <person name="Bester L.A."/>
            <person name="Essack S.Y."/>
        </authorList>
    </citation>
    <scope>NUCLEOTIDE SEQUENCE [LARGE SCALE GENOMIC DNA]</scope>
    <source>
        <strain evidence="3 4">SA11</strain>
    </source>
</reference>
<protein>
    <submittedName>
        <fullName evidence="3">Uncharacterized protein</fullName>
    </submittedName>
</protein>
<dbReference type="KEGG" id="scv:A4G25_06005"/>
<name>A0A143PAH0_9STAP</name>
<proteinExistence type="predicted"/>
<dbReference type="Proteomes" id="UP000595942">
    <property type="component" value="Chromosome"/>
</dbReference>
<keyword evidence="1" id="KW-1133">Transmembrane helix</keyword>
<organism evidence="3 4">
    <name type="scientific">Staphylococcus condimenti</name>
    <dbReference type="NCBI Taxonomy" id="70255"/>
    <lineage>
        <taxon>Bacteria</taxon>
        <taxon>Bacillati</taxon>
        <taxon>Bacillota</taxon>
        <taxon>Bacilli</taxon>
        <taxon>Bacillales</taxon>
        <taxon>Staphylococcaceae</taxon>
        <taxon>Staphylococcus</taxon>
    </lineage>
</organism>
<dbReference type="OrthoDB" id="2412200at2"/>
<evidence type="ECO:0000313" key="4">
    <source>
        <dbReference type="Proteomes" id="UP000293854"/>
    </source>
</evidence>
<dbReference type="EMBL" id="CP068073">
    <property type="protein sequence ID" value="QQS82683.1"/>
    <property type="molecule type" value="Genomic_DNA"/>
</dbReference>
<dbReference type="AlphaFoldDB" id="A0A143PAH0"/>
<reference evidence="2 5" key="2">
    <citation type="submission" date="2021-01" db="EMBL/GenBank/DDBJ databases">
        <title>FDA dAtabase for Regulatory Grade micrObial Sequences (FDA-ARGOS): Supporting development and validation of Infectious Disease Dx tests.</title>
        <authorList>
            <person name="Sproer C."/>
            <person name="Gronow S."/>
            <person name="Severitt S."/>
            <person name="Schroder I."/>
            <person name="Tallon L."/>
            <person name="Sadzewicz L."/>
            <person name="Zhao X."/>
            <person name="Boylan J."/>
            <person name="Ott S."/>
            <person name="Bowen H."/>
            <person name="Vavikolanu K."/>
            <person name="Mehta A."/>
            <person name="Aluvathingal J."/>
            <person name="Nadendla S."/>
            <person name="Lowell S."/>
            <person name="Myers T."/>
            <person name="Yan Y."/>
            <person name="Sichtig H."/>
        </authorList>
    </citation>
    <scope>NUCLEOTIDE SEQUENCE [LARGE SCALE GENOMIC DNA]</scope>
    <source>
        <strain evidence="2 5">FDAARGOS_1148</strain>
    </source>
</reference>
<evidence type="ECO:0000256" key="1">
    <source>
        <dbReference type="SAM" id="Phobius"/>
    </source>
</evidence>
<dbReference type="GeneID" id="93727412"/>
<gene>
    <name evidence="3" type="ORF">EIG99_06395</name>
    <name evidence="2" type="ORF">I6J05_12525</name>
</gene>
<keyword evidence="5" id="KW-1185">Reference proteome</keyword>
<evidence type="ECO:0000313" key="5">
    <source>
        <dbReference type="Proteomes" id="UP000595942"/>
    </source>
</evidence>
<evidence type="ECO:0000313" key="3">
    <source>
        <dbReference type="EMBL" id="RZI02366.1"/>
    </source>
</evidence>
<feature type="transmembrane region" description="Helical" evidence="1">
    <location>
        <begin position="43"/>
        <end position="62"/>
    </location>
</feature>
<dbReference type="EMBL" id="RQTE01000104">
    <property type="protein sequence ID" value="RZI02366.1"/>
    <property type="molecule type" value="Genomic_DNA"/>
</dbReference>
<sequence length="96" mass="11127">MNPDEKARQRIKFERNFVVLPYIIFAIIVFIFTTIFAQPTVVLALFGIFLIYNAVLLFVAFIKHYHRTMILLLILTIFVGLIFGISATAHFSARYN</sequence>
<dbReference type="Proteomes" id="UP000293854">
    <property type="component" value="Unassembled WGS sequence"/>
</dbReference>
<feature type="transmembrane region" description="Helical" evidence="1">
    <location>
        <begin position="17"/>
        <end position="37"/>
    </location>
</feature>
<dbReference type="RefSeq" id="WP_047132750.1">
    <property type="nucleotide sequence ID" value="NZ_CP015114.1"/>
</dbReference>